<reference evidence="2" key="1">
    <citation type="submission" date="2024-02" db="UniProtKB">
        <authorList>
            <consortium name="WormBaseParasite"/>
        </authorList>
    </citation>
    <scope>IDENTIFICATION</scope>
</reference>
<proteinExistence type="predicted"/>
<evidence type="ECO:0000313" key="2">
    <source>
        <dbReference type="WBParaSite" id="TCONS_00002506.p1"/>
    </source>
</evidence>
<organism evidence="1 2">
    <name type="scientific">Strongyloides stercoralis</name>
    <name type="common">Threadworm</name>
    <dbReference type="NCBI Taxonomy" id="6248"/>
    <lineage>
        <taxon>Eukaryota</taxon>
        <taxon>Metazoa</taxon>
        <taxon>Ecdysozoa</taxon>
        <taxon>Nematoda</taxon>
        <taxon>Chromadorea</taxon>
        <taxon>Rhabditida</taxon>
        <taxon>Tylenchina</taxon>
        <taxon>Panagrolaimomorpha</taxon>
        <taxon>Strongyloidoidea</taxon>
        <taxon>Strongyloididae</taxon>
        <taxon>Strongyloides</taxon>
    </lineage>
</organism>
<accession>A0AAF5CXM9</accession>
<dbReference type="AlphaFoldDB" id="A0AAF5CXM9"/>
<dbReference type="InterPro" id="IPR006954">
    <property type="entry name" value="Mlt-10-like"/>
</dbReference>
<protein>
    <submittedName>
        <fullName evidence="2">Uncharacterized protein</fullName>
    </submittedName>
</protein>
<sequence>NKIFLMYNILLLTTLFYSIFYFTVSSSSSKDNDFQKFENLKLSEKSFQVIHKLHINWYLVSVKSLLSQLGKEVYRDLDHVGKKTFITCLDNINNEGDLTESARCLIDSKRRLDKYKKMKLKFMNYQKGFYRRRFARSPYRLIDKNLTSSEYIPKINPIKIKKMSSYKLLDKREKSPVARVSNLILNFVKKNQVNETRKSFKWKNTLKKIQSVKKIMDDQKKLPGAKPYTYRMYDLVLENDEPTESPKERASFVSRAKSLLSLFFHLTGDENIKKREESNVRWLSPRIAPVMPDKAKAGNQKNFLSPDILSLYEENNEITDKDNHQQDNSLINVPKLLSHFGMSTYDKDKFIEMLMEVSGAAKSFEEASSILKALHFFETKNEIMDANERIVESFNKLNNSLNFYQKIDMKKKGFTFIEVDQLDQLLQDQGIKNDSKVYEELNYYRNMDRKDREASLWLKVEEIAKNGSMYYGKMRFKRTLPVNILKPTVLSPYMFTPILGLSVLGPTILSPSLFSPLILNPAVLSPFILSPAIGMPFILSPYVLSPYILSPIIMAPFILNPYVLSPNILNPYVLSPLILSPLVLCPDILSPQVLGGAILSPSVLSPAVATESALMANVLSPTFLS</sequence>
<dbReference type="WBParaSite" id="TCONS_00002506.p1">
    <property type="protein sequence ID" value="TCONS_00002506.p1"/>
    <property type="gene ID" value="XLOC_002350"/>
</dbReference>
<keyword evidence="1" id="KW-1185">Reference proteome</keyword>
<dbReference type="Pfam" id="PF04870">
    <property type="entry name" value="Moulting_cycle"/>
    <property type="match status" value="1"/>
</dbReference>
<dbReference type="PANTHER" id="PTHR21523:SF44">
    <property type="entry name" value="MLT-TEN (MLT-10) RELATED"/>
    <property type="match status" value="1"/>
</dbReference>
<name>A0AAF5CXM9_STRER</name>
<dbReference type="Proteomes" id="UP000035681">
    <property type="component" value="Unplaced"/>
</dbReference>
<dbReference type="PANTHER" id="PTHR21523">
    <property type="match status" value="1"/>
</dbReference>
<evidence type="ECO:0000313" key="1">
    <source>
        <dbReference type="Proteomes" id="UP000035681"/>
    </source>
</evidence>